<evidence type="ECO:0000256" key="3">
    <source>
        <dbReference type="ARBA" id="ARBA00022475"/>
    </source>
</evidence>
<feature type="transmembrane region" description="Helical" evidence="8">
    <location>
        <begin position="486"/>
        <end position="511"/>
    </location>
</feature>
<sequence length="694" mass="76501">MKFSRIHAFKDPWKFFTLIIFVVLTVLTVVSQLWILKTSVQEKGGAFTLRTGQGDRPAEIEGETLSGFTLRQETPSVITLARSGRDFFSIDSSVSGQIVLSSQSLTFGEPALDEDGKLKIPYGTSTGGDPARRSGTGSLQIEQKVFGTLFQSSAGKRLEVECLSPGSLRIYHAPKAYLNFSDSSVRFGLANYITFLTTGKYLDAIVNSLLIALTATVVAGVLGTTLAYLYARYKMPMTSAVISLVTMASVSPPFLGAYAWRMLLGSSGIITRFLGINWTIMGMHGVIWVIIWLIFPVVFLLSYDSFVSIDNSMRECSYSLGADRRRTLFRIELPLAIPGIVTGLYMAMMTAFTDFGTPYIISLDLNTLPVLIYKEFMSEVGGNYSIASTGSVVMVLLSSMILMAQRIYLAKRSYASIKTQQPSARMPSAGKKVAIEILTFVLIAMAFVPHVTVLVTSFFKWEAGILSSRLTWENFSRLFNLNLNSIWVTLSTGTAATFLTFSLGIGIAYVIVKKRYPFFGQALNLLVMIPYIIPGTVLAIGFILLFNKPPILLTGTWLILVLAYFVRKLPYAVKSAESALYRIHPALEEAARSLGATPTKSFWDVTFPLMIGGVISGATLSFLQIMTEISSTIMLYRPPWKPMTAVIFENTIDAGADFGVASAMTVVLMVMLYVPLYFITTKTRKPKETRIEEL</sequence>
<dbReference type="InterPro" id="IPR000515">
    <property type="entry name" value="MetI-like"/>
</dbReference>
<feature type="domain" description="ABC transmembrane type-1" evidence="9">
    <location>
        <begin position="205"/>
        <end position="405"/>
    </location>
</feature>
<keyword evidence="2 8" id="KW-0813">Transport</keyword>
<feature type="transmembrane region" description="Helical" evidence="8">
    <location>
        <begin position="204"/>
        <end position="229"/>
    </location>
</feature>
<dbReference type="Pfam" id="PF00528">
    <property type="entry name" value="BPD_transp_1"/>
    <property type="match status" value="2"/>
</dbReference>
<feature type="transmembrane region" description="Helical" evidence="8">
    <location>
        <begin position="381"/>
        <end position="404"/>
    </location>
</feature>
<evidence type="ECO:0000256" key="8">
    <source>
        <dbReference type="RuleBase" id="RU363032"/>
    </source>
</evidence>
<keyword evidence="5 8" id="KW-0812">Transmembrane</keyword>
<feature type="transmembrane region" description="Helical" evidence="8">
    <location>
        <begin position="433"/>
        <end position="459"/>
    </location>
</feature>
<protein>
    <submittedName>
        <fullName evidence="10">Binding-protein-dependent transport systems inner membrane component</fullName>
    </submittedName>
</protein>
<name>A0A3P3XRU2_9SPIR</name>
<accession>A0A3P3XRU2</accession>
<dbReference type="CDD" id="cd06261">
    <property type="entry name" value="TM_PBP2"/>
    <property type="match status" value="2"/>
</dbReference>
<dbReference type="PROSITE" id="PS50928">
    <property type="entry name" value="ABC_TM1"/>
    <property type="match status" value="2"/>
</dbReference>
<dbReference type="InterPro" id="IPR035906">
    <property type="entry name" value="MetI-like_sf"/>
</dbReference>
<feature type="transmembrane region" description="Helical" evidence="8">
    <location>
        <begin position="523"/>
        <end position="544"/>
    </location>
</feature>
<dbReference type="GO" id="GO:0055085">
    <property type="term" value="P:transmembrane transport"/>
    <property type="evidence" value="ECO:0007669"/>
    <property type="project" value="InterPro"/>
</dbReference>
<evidence type="ECO:0000256" key="5">
    <source>
        <dbReference type="ARBA" id="ARBA00022692"/>
    </source>
</evidence>
<feature type="transmembrane region" description="Helical" evidence="8">
    <location>
        <begin position="658"/>
        <end position="680"/>
    </location>
</feature>
<keyword evidence="3" id="KW-1003">Cell membrane</keyword>
<dbReference type="SUPFAM" id="SSF161098">
    <property type="entry name" value="MetI-like"/>
    <property type="match status" value="2"/>
</dbReference>
<feature type="domain" description="ABC transmembrane type-1" evidence="9">
    <location>
        <begin position="486"/>
        <end position="679"/>
    </location>
</feature>
<evidence type="ECO:0000256" key="2">
    <source>
        <dbReference type="ARBA" id="ARBA00022448"/>
    </source>
</evidence>
<comment type="similarity">
    <text evidence="8">Belongs to the binding-protein-dependent transport system permease family.</text>
</comment>
<comment type="subcellular location">
    <subcellularLocation>
        <location evidence="1">Cell inner membrane</location>
        <topology evidence="1">Multi-pass membrane protein</topology>
    </subcellularLocation>
    <subcellularLocation>
        <location evidence="8">Cell membrane</location>
        <topology evidence="8">Multi-pass membrane protein</topology>
    </subcellularLocation>
</comment>
<feature type="transmembrane region" description="Helical" evidence="8">
    <location>
        <begin position="241"/>
        <end position="260"/>
    </location>
</feature>
<dbReference type="Gene3D" id="1.10.3720.10">
    <property type="entry name" value="MetI-like"/>
    <property type="match status" value="2"/>
</dbReference>
<keyword evidence="6 8" id="KW-1133">Transmembrane helix</keyword>
<evidence type="ECO:0000313" key="10">
    <source>
        <dbReference type="EMBL" id="SLM18799.1"/>
    </source>
</evidence>
<feature type="transmembrane region" description="Helical" evidence="8">
    <location>
        <begin position="602"/>
        <end position="626"/>
    </location>
</feature>
<evidence type="ECO:0000256" key="7">
    <source>
        <dbReference type="ARBA" id="ARBA00023136"/>
    </source>
</evidence>
<dbReference type="PANTHER" id="PTHR43357:SF3">
    <property type="entry name" value="FE(3+)-TRANSPORT SYSTEM PERMEASE PROTEIN FBPB 2"/>
    <property type="match status" value="1"/>
</dbReference>
<dbReference type="EMBL" id="FWDO01000005">
    <property type="protein sequence ID" value="SLM18799.1"/>
    <property type="molecule type" value="Genomic_DNA"/>
</dbReference>
<organism evidence="10">
    <name type="scientific">uncultured spirochete</name>
    <dbReference type="NCBI Taxonomy" id="156406"/>
    <lineage>
        <taxon>Bacteria</taxon>
        <taxon>Pseudomonadati</taxon>
        <taxon>Spirochaetota</taxon>
        <taxon>Spirochaetia</taxon>
        <taxon>Spirochaetales</taxon>
        <taxon>environmental samples</taxon>
    </lineage>
</organism>
<keyword evidence="7 8" id="KW-0472">Membrane</keyword>
<reference evidence="10" key="1">
    <citation type="submission" date="2017-02" db="EMBL/GenBank/DDBJ databases">
        <authorList>
            <person name="Regsiter A."/>
            <person name="William W."/>
        </authorList>
    </citation>
    <scope>NUCLEOTIDE SEQUENCE</scope>
    <source>
        <strain evidence="10">BdmA 4</strain>
    </source>
</reference>
<feature type="transmembrane region" description="Helical" evidence="8">
    <location>
        <begin position="12"/>
        <end position="35"/>
    </location>
</feature>
<feature type="transmembrane region" description="Helical" evidence="8">
    <location>
        <begin position="280"/>
        <end position="303"/>
    </location>
</feature>
<evidence type="ECO:0000256" key="4">
    <source>
        <dbReference type="ARBA" id="ARBA00022519"/>
    </source>
</evidence>
<dbReference type="GO" id="GO:0005886">
    <property type="term" value="C:plasma membrane"/>
    <property type="evidence" value="ECO:0007669"/>
    <property type="project" value="UniProtKB-SubCell"/>
</dbReference>
<dbReference type="AlphaFoldDB" id="A0A3P3XRU2"/>
<keyword evidence="4" id="KW-0997">Cell inner membrane</keyword>
<evidence type="ECO:0000256" key="6">
    <source>
        <dbReference type="ARBA" id="ARBA00022989"/>
    </source>
</evidence>
<gene>
    <name evidence="10" type="ORF">SPIRO4BDMA_50314</name>
</gene>
<evidence type="ECO:0000259" key="9">
    <source>
        <dbReference type="PROSITE" id="PS50928"/>
    </source>
</evidence>
<dbReference type="PANTHER" id="PTHR43357">
    <property type="entry name" value="INNER MEMBRANE ABC TRANSPORTER PERMEASE PROTEIN YDCV"/>
    <property type="match status" value="1"/>
</dbReference>
<feature type="transmembrane region" description="Helical" evidence="8">
    <location>
        <begin position="550"/>
        <end position="566"/>
    </location>
</feature>
<evidence type="ECO:0000256" key="1">
    <source>
        <dbReference type="ARBA" id="ARBA00004429"/>
    </source>
</evidence>
<proteinExistence type="inferred from homology"/>
<feature type="transmembrane region" description="Helical" evidence="8">
    <location>
        <begin position="335"/>
        <end position="361"/>
    </location>
</feature>